<comment type="caution">
    <text evidence="7">The sequence shown here is derived from an EMBL/GenBank/DDBJ whole genome shotgun (WGS) entry which is preliminary data.</text>
</comment>
<reference evidence="7 8" key="1">
    <citation type="journal article" date="2020" name="Microorganisms">
        <title>Osmotic Adaptation and Compatible Solute Biosynthesis of Phototrophic Bacteria as Revealed from Genome Analyses.</title>
        <authorList>
            <person name="Imhoff J.F."/>
            <person name="Rahn T."/>
            <person name="Kunzel S."/>
            <person name="Keller A."/>
            <person name="Neulinger S.C."/>
        </authorList>
    </citation>
    <scope>NUCLEOTIDE SEQUENCE [LARGE SCALE GENOMIC DNA]</scope>
    <source>
        <strain evidence="7 8">DSM 9895</strain>
    </source>
</reference>
<dbReference type="Gene3D" id="2.40.160.50">
    <property type="entry name" value="membrane protein fhac: a member of the omp85/tpsb transporter family"/>
    <property type="match status" value="1"/>
</dbReference>
<keyword evidence="2" id="KW-0812">Transmembrane</keyword>
<accession>A0ABS1DAQ4</accession>
<evidence type="ECO:0000256" key="1">
    <source>
        <dbReference type="ARBA" id="ARBA00004370"/>
    </source>
</evidence>
<comment type="subcellular location">
    <subcellularLocation>
        <location evidence="1">Membrane</location>
    </subcellularLocation>
</comment>
<keyword evidence="8" id="KW-1185">Reference proteome</keyword>
<evidence type="ECO:0000313" key="8">
    <source>
        <dbReference type="Proteomes" id="UP001296873"/>
    </source>
</evidence>
<dbReference type="EMBL" id="NRRL01000008">
    <property type="protein sequence ID" value="MBK1667527.1"/>
    <property type="molecule type" value="Genomic_DNA"/>
</dbReference>
<evidence type="ECO:0000259" key="5">
    <source>
        <dbReference type="Pfam" id="PF01103"/>
    </source>
</evidence>
<feature type="region of interest" description="Disordered" evidence="4">
    <location>
        <begin position="16"/>
        <end position="49"/>
    </location>
</feature>
<dbReference type="PANTHER" id="PTHR12815:SF42">
    <property type="entry name" value="BACTERIAL SURFACE ANTIGEN (D15) DOMAIN-CONTAINING PROTEIN"/>
    <property type="match status" value="1"/>
</dbReference>
<gene>
    <name evidence="7" type="ORF">CKO28_05715</name>
</gene>
<dbReference type="PANTHER" id="PTHR12815">
    <property type="entry name" value="SORTING AND ASSEMBLY MACHINERY SAMM50 PROTEIN FAMILY MEMBER"/>
    <property type="match status" value="1"/>
</dbReference>
<feature type="region of interest" description="Disordered" evidence="4">
    <location>
        <begin position="120"/>
        <end position="166"/>
    </location>
</feature>
<evidence type="ECO:0000259" key="6">
    <source>
        <dbReference type="Pfam" id="PF07244"/>
    </source>
</evidence>
<dbReference type="Proteomes" id="UP001296873">
    <property type="component" value="Unassembled WGS sequence"/>
</dbReference>
<evidence type="ECO:0000256" key="2">
    <source>
        <dbReference type="ARBA" id="ARBA00022452"/>
    </source>
</evidence>
<name>A0ABS1DAQ4_9PROT</name>
<proteinExistence type="predicted"/>
<protein>
    <recommendedName>
        <fullName evidence="9">Outer membrane protein assembly factor</fullName>
    </recommendedName>
</protein>
<sequence length="660" mass="71967">MAIAGLLCACITSSGVGRADDRAPWPPPESRPDSAAGDAQASAEETDTRIAYTVEIQGLAEGEDDLETLLRGSSRLIGLQDDLPATVAGVRRRARADVERFQKALRSEGFYDANVSFEIAEPPPDATAGAPQADAPAAPASDSPAPDSPAPDSTVPAPAETVREPLEVTFEVETGTVYLLARVDISYTPATPPEREGIPRGAEGLDLQLGMRARAPAIQAAERRLLSALENHGYPDARVRDRQAVIDRSQKTMRVNWQVDPGAFTRFGEIDVSGLETVEAKYVRSFSTWTPGDVYDQRRIEQMRGKLLETGLFDSIQVDRAGEPSDGRTPIQLTLDEREHRSIGFGARYSTSTGPSGTAFWEHRNLLGQDENLRLELNAGLIEQRFTATARKPRWNRDDQDLLGNFELRHKDSDSFEEYAAEAGVSVEREFDDLWTGRLGGSVEALQTTDNEGTREFILFGVPTALTRDSRDDPLDPTEGSRLSLEATPYLSTVESFQPFFTGSLGGATYYTIDAQDRFVLAGRARVGTLFGAETEQVPASKRFYAGGGGSIRGFPFEEVGPLDEDNDPLGGRSLVELGVELRIKITETIGIVPFVDAGQVYDTVYPDFSVDEPLRYGAGLGLRYYTAIGPVRLDVAVPLNPRESNDNAFEIYISLGQAF</sequence>
<dbReference type="Pfam" id="PF07244">
    <property type="entry name" value="POTRA"/>
    <property type="match status" value="1"/>
</dbReference>
<evidence type="ECO:0008006" key="9">
    <source>
        <dbReference type="Google" id="ProtNLM"/>
    </source>
</evidence>
<evidence type="ECO:0000256" key="3">
    <source>
        <dbReference type="ARBA" id="ARBA00023136"/>
    </source>
</evidence>
<feature type="domain" description="POTRA" evidence="6">
    <location>
        <begin position="266"/>
        <end position="337"/>
    </location>
</feature>
<organism evidence="7 8">
    <name type="scientific">Rhodovibrio sodomensis</name>
    <dbReference type="NCBI Taxonomy" id="1088"/>
    <lineage>
        <taxon>Bacteria</taxon>
        <taxon>Pseudomonadati</taxon>
        <taxon>Pseudomonadota</taxon>
        <taxon>Alphaproteobacteria</taxon>
        <taxon>Rhodospirillales</taxon>
        <taxon>Rhodovibrionaceae</taxon>
        <taxon>Rhodovibrio</taxon>
    </lineage>
</organism>
<keyword evidence="3" id="KW-0472">Membrane</keyword>
<dbReference type="Gene3D" id="3.10.20.310">
    <property type="entry name" value="membrane protein fhac"/>
    <property type="match status" value="1"/>
</dbReference>
<dbReference type="InterPro" id="IPR010827">
    <property type="entry name" value="BamA/TamA_POTRA"/>
</dbReference>
<dbReference type="InterPro" id="IPR039910">
    <property type="entry name" value="D15-like"/>
</dbReference>
<evidence type="ECO:0000313" key="7">
    <source>
        <dbReference type="EMBL" id="MBK1667527.1"/>
    </source>
</evidence>
<feature type="compositionally biased region" description="Low complexity" evidence="4">
    <location>
        <begin position="126"/>
        <end position="159"/>
    </location>
</feature>
<evidence type="ECO:0000256" key="4">
    <source>
        <dbReference type="SAM" id="MobiDB-lite"/>
    </source>
</evidence>
<feature type="domain" description="Bacterial surface antigen (D15)" evidence="5">
    <location>
        <begin position="365"/>
        <end position="660"/>
    </location>
</feature>
<dbReference type="InterPro" id="IPR000184">
    <property type="entry name" value="Bac_surfAg_D15"/>
</dbReference>
<keyword evidence="2" id="KW-1134">Transmembrane beta strand</keyword>
<dbReference type="RefSeq" id="WP_200339683.1">
    <property type="nucleotide sequence ID" value="NZ_NRRL01000008.1"/>
</dbReference>
<dbReference type="Pfam" id="PF01103">
    <property type="entry name" value="Omp85"/>
    <property type="match status" value="1"/>
</dbReference>